<dbReference type="EMBL" id="FNAI01000006">
    <property type="protein sequence ID" value="SDE45065.1"/>
    <property type="molecule type" value="Genomic_DNA"/>
</dbReference>
<feature type="transmembrane region" description="Helical" evidence="1">
    <location>
        <begin position="85"/>
        <end position="102"/>
    </location>
</feature>
<gene>
    <name evidence="2" type="ORF">SAMN05216464_106184</name>
</gene>
<sequence>MELDDFKKHWNNIQDKEIEEQKYTTEKLDHIIMNTTNTLSELLNKSIYWNKFGKAVCSMLIGALLFNLLIFYFLPGKSNTFSESLFYVAILIAYALITMWVGNKQQQIFSIYNGENLKDSLTKTLSAYKRYYIIFYIIYIVVFPAYFYAMIKLFFTYWALSTNTILIICAGGTVLALIGSHLYYRVKFAKKIKSLETNLKELEG</sequence>
<keyword evidence="1" id="KW-0472">Membrane</keyword>
<dbReference type="AlphaFoldDB" id="A0A1G7D2W3"/>
<organism evidence="2 3">
    <name type="scientific">Mucilaginibacter pineti</name>
    <dbReference type="NCBI Taxonomy" id="1391627"/>
    <lineage>
        <taxon>Bacteria</taxon>
        <taxon>Pseudomonadati</taxon>
        <taxon>Bacteroidota</taxon>
        <taxon>Sphingobacteriia</taxon>
        <taxon>Sphingobacteriales</taxon>
        <taxon>Sphingobacteriaceae</taxon>
        <taxon>Mucilaginibacter</taxon>
    </lineage>
</organism>
<accession>A0A1G7D2W3</accession>
<reference evidence="2 3" key="1">
    <citation type="submission" date="2016-10" db="EMBL/GenBank/DDBJ databases">
        <authorList>
            <person name="de Groot N.N."/>
        </authorList>
    </citation>
    <scope>NUCLEOTIDE SEQUENCE [LARGE SCALE GENOMIC DNA]</scope>
    <source>
        <strain evidence="2 3">47C3B</strain>
    </source>
</reference>
<evidence type="ECO:0000313" key="2">
    <source>
        <dbReference type="EMBL" id="SDE45065.1"/>
    </source>
</evidence>
<keyword evidence="1" id="KW-0812">Transmembrane</keyword>
<evidence type="ECO:0000313" key="3">
    <source>
        <dbReference type="Proteomes" id="UP000199072"/>
    </source>
</evidence>
<dbReference type="RefSeq" id="WP_091150092.1">
    <property type="nucleotide sequence ID" value="NZ_FNAI01000006.1"/>
</dbReference>
<proteinExistence type="predicted"/>
<keyword evidence="3" id="KW-1185">Reference proteome</keyword>
<evidence type="ECO:0000256" key="1">
    <source>
        <dbReference type="SAM" id="Phobius"/>
    </source>
</evidence>
<feature type="transmembrane region" description="Helical" evidence="1">
    <location>
        <begin position="52"/>
        <end position="73"/>
    </location>
</feature>
<dbReference type="STRING" id="1391627.SAMN05216464_106184"/>
<feature type="transmembrane region" description="Helical" evidence="1">
    <location>
        <begin position="131"/>
        <end position="151"/>
    </location>
</feature>
<keyword evidence="1" id="KW-1133">Transmembrane helix</keyword>
<protein>
    <submittedName>
        <fullName evidence="2">Uncharacterized protein</fullName>
    </submittedName>
</protein>
<name>A0A1G7D2W3_9SPHI</name>
<feature type="transmembrane region" description="Helical" evidence="1">
    <location>
        <begin position="157"/>
        <end position="184"/>
    </location>
</feature>
<dbReference type="OrthoDB" id="793930at2"/>
<dbReference type="Proteomes" id="UP000199072">
    <property type="component" value="Unassembled WGS sequence"/>
</dbReference>